<reference evidence="4 5" key="1">
    <citation type="submission" date="2020-07" db="EMBL/GenBank/DDBJ databases">
        <title>Diversity of carbapenemase encoding genes among Pseudomonas putida group clinical isolates in a tertiary Brazilian hospital.</title>
        <authorList>
            <person name="Alberto-Lei F."/>
            <person name="Nodari C.S."/>
            <person name="Streling A.P."/>
            <person name="Paulino J.T."/>
            <person name="Bessa-Neto F.O."/>
            <person name="Cayo R."/>
            <person name="Gales A.C."/>
        </authorList>
    </citation>
    <scope>NUCLEOTIDE SEQUENCE [LARGE SCALE GENOMIC DNA]</scope>
    <source>
        <strain evidence="4 5">12464</strain>
    </source>
</reference>
<dbReference type="PANTHER" id="PTHR38015">
    <property type="entry name" value="BLR6086 PROTEIN"/>
    <property type="match status" value="1"/>
</dbReference>
<dbReference type="InterPro" id="IPR013328">
    <property type="entry name" value="6PGD_dom2"/>
</dbReference>
<dbReference type="Gene3D" id="1.10.1040.10">
    <property type="entry name" value="N-(1-d-carboxylethyl)-l-norvaline Dehydrogenase, domain 2"/>
    <property type="match status" value="1"/>
</dbReference>
<evidence type="ECO:0000259" key="3">
    <source>
        <dbReference type="Pfam" id="PF02317"/>
    </source>
</evidence>
<dbReference type="InterPro" id="IPR008927">
    <property type="entry name" value="6-PGluconate_DH-like_C_sf"/>
</dbReference>
<dbReference type="InterPro" id="IPR003421">
    <property type="entry name" value="Opine_DH"/>
</dbReference>
<dbReference type="Pfam" id="PF02317">
    <property type="entry name" value="Octopine_DH"/>
    <property type="match status" value="1"/>
</dbReference>
<dbReference type="PANTHER" id="PTHR38015:SF1">
    <property type="entry name" value="OPINE DEHYDROGENASE DOMAIN-CONTAINING PROTEIN"/>
    <property type="match status" value="1"/>
</dbReference>
<dbReference type="Proteomes" id="UP000553948">
    <property type="component" value="Unassembled WGS sequence"/>
</dbReference>
<dbReference type="SUPFAM" id="SSF48179">
    <property type="entry name" value="6-phosphogluconate dehydrogenase C-terminal domain-like"/>
    <property type="match status" value="1"/>
</dbReference>
<dbReference type="InterPro" id="IPR011128">
    <property type="entry name" value="G3P_DH_NAD-dep_N"/>
</dbReference>
<gene>
    <name evidence="4" type="ORF">H4C47_26990</name>
</gene>
<dbReference type="GO" id="GO:0051287">
    <property type="term" value="F:NAD binding"/>
    <property type="evidence" value="ECO:0007669"/>
    <property type="project" value="InterPro"/>
</dbReference>
<dbReference type="InterPro" id="IPR036291">
    <property type="entry name" value="NAD(P)-bd_dom_sf"/>
</dbReference>
<dbReference type="SUPFAM" id="SSF51735">
    <property type="entry name" value="NAD(P)-binding Rossmann-fold domains"/>
    <property type="match status" value="1"/>
</dbReference>
<dbReference type="AlphaFoldDB" id="A0A7W2L6H9"/>
<accession>A0A7W2L6H9</accession>
<keyword evidence="1" id="KW-0560">Oxidoreductase</keyword>
<dbReference type="RefSeq" id="WP_176512932.1">
    <property type="nucleotide sequence ID" value="NZ_CP060529.1"/>
</dbReference>
<dbReference type="Pfam" id="PF01210">
    <property type="entry name" value="NAD_Gly3P_dh_N"/>
    <property type="match status" value="1"/>
</dbReference>
<evidence type="ECO:0000259" key="2">
    <source>
        <dbReference type="Pfam" id="PF01210"/>
    </source>
</evidence>
<comment type="caution">
    <text evidence="4">The sequence shown here is derived from an EMBL/GenBank/DDBJ whole genome shotgun (WGS) entry which is preliminary data.</text>
</comment>
<dbReference type="GO" id="GO:0016616">
    <property type="term" value="F:oxidoreductase activity, acting on the CH-OH group of donors, NAD or NADP as acceptor"/>
    <property type="evidence" value="ECO:0007669"/>
    <property type="project" value="InterPro"/>
</dbReference>
<evidence type="ECO:0000313" key="4">
    <source>
        <dbReference type="EMBL" id="MBA6119348.1"/>
    </source>
</evidence>
<feature type="domain" description="Glycerol-3-phosphate dehydrogenase NAD-dependent N-terminal" evidence="2">
    <location>
        <begin position="2"/>
        <end position="103"/>
    </location>
</feature>
<proteinExistence type="predicted"/>
<evidence type="ECO:0000256" key="1">
    <source>
        <dbReference type="ARBA" id="ARBA00023002"/>
    </source>
</evidence>
<organism evidence="4 5">
    <name type="scientific">Pseudomonas putida</name>
    <name type="common">Arthrobacter siderocapsulatus</name>
    <dbReference type="NCBI Taxonomy" id="303"/>
    <lineage>
        <taxon>Bacteria</taxon>
        <taxon>Pseudomonadati</taxon>
        <taxon>Pseudomonadota</taxon>
        <taxon>Gammaproteobacteria</taxon>
        <taxon>Pseudomonadales</taxon>
        <taxon>Pseudomonadaceae</taxon>
        <taxon>Pseudomonas</taxon>
    </lineage>
</organism>
<dbReference type="InterPro" id="IPR051729">
    <property type="entry name" value="Opine/Lysopine_DH"/>
</dbReference>
<evidence type="ECO:0000313" key="5">
    <source>
        <dbReference type="Proteomes" id="UP000553948"/>
    </source>
</evidence>
<sequence length="366" mass="39406">MQVTILGGGHGCYAAAVDMAERGHFTRLWRRDQAALQALQAIGSLTVRDYRGTRQVALGDRLQLVGDLAQALEGADLVVIPLPATSHQALAAQVAPLLSDGQVVFLPPGTFGTWVFAKALRDSGNPAQVAFAETGTLPYLVRKHGADQLVISAYATRLPTGVLPSRLSAQAFAVLRQAYPSVEPIEDALSGALMNAGPIIHPPLILMNAGPLEHFASWDIHNEGTQPSIRRVTHQLDGERMRVREALGYPAPHFPLADHYHSDHGDEWMYGRGAHGKLTDSGDWRENIDLQQHRYMLEDTRLGLSLLISVGRWAGVPTPVAEGLLALASAVTGRDLYSEGRTLENLGVAGLDRAQMAALLQDGVPA</sequence>
<dbReference type="GO" id="GO:0046168">
    <property type="term" value="P:glycerol-3-phosphate catabolic process"/>
    <property type="evidence" value="ECO:0007669"/>
    <property type="project" value="InterPro"/>
</dbReference>
<dbReference type="EMBL" id="JACGDG010000046">
    <property type="protein sequence ID" value="MBA6119348.1"/>
    <property type="molecule type" value="Genomic_DNA"/>
</dbReference>
<protein>
    <submittedName>
        <fullName evidence="4">NAD/NADP octopine/nopaline dehydrogenase family protein</fullName>
    </submittedName>
</protein>
<dbReference type="Gene3D" id="3.40.50.720">
    <property type="entry name" value="NAD(P)-binding Rossmann-like Domain"/>
    <property type="match status" value="1"/>
</dbReference>
<feature type="domain" description="Opine dehydrogenase" evidence="3">
    <location>
        <begin position="185"/>
        <end position="331"/>
    </location>
</feature>
<name>A0A7W2L6H9_PSEPU</name>